<dbReference type="AlphaFoldDB" id="A0A0C2G7Z8"/>
<evidence type="ECO:0000259" key="1">
    <source>
        <dbReference type="SMART" id="SM00473"/>
    </source>
</evidence>
<dbReference type="EMBL" id="KN734783">
    <property type="protein sequence ID" value="KIH57130.1"/>
    <property type="molecule type" value="Genomic_DNA"/>
</dbReference>
<dbReference type="Proteomes" id="UP000054047">
    <property type="component" value="Unassembled WGS sequence"/>
</dbReference>
<organism evidence="2 3">
    <name type="scientific">Ancylostoma duodenale</name>
    <dbReference type="NCBI Taxonomy" id="51022"/>
    <lineage>
        <taxon>Eukaryota</taxon>
        <taxon>Metazoa</taxon>
        <taxon>Ecdysozoa</taxon>
        <taxon>Nematoda</taxon>
        <taxon>Chromadorea</taxon>
        <taxon>Rhabditida</taxon>
        <taxon>Rhabditina</taxon>
        <taxon>Rhabditomorpha</taxon>
        <taxon>Strongyloidea</taxon>
        <taxon>Ancylostomatidae</taxon>
        <taxon>Ancylostomatinae</taxon>
        <taxon>Ancylostoma</taxon>
    </lineage>
</organism>
<dbReference type="SMART" id="SM00473">
    <property type="entry name" value="PAN_AP"/>
    <property type="match status" value="1"/>
</dbReference>
<keyword evidence="3" id="KW-1185">Reference proteome</keyword>
<accession>A0A0C2G7Z8</accession>
<dbReference type="OrthoDB" id="5916958at2759"/>
<gene>
    <name evidence="2" type="ORF">ANCDUO_12683</name>
</gene>
<dbReference type="Gene3D" id="3.50.4.10">
    <property type="entry name" value="Hepatocyte Growth Factor"/>
    <property type="match status" value="1"/>
</dbReference>
<dbReference type="InterPro" id="IPR003609">
    <property type="entry name" value="Pan_app"/>
</dbReference>
<feature type="domain" description="Apple" evidence="1">
    <location>
        <begin position="77"/>
        <end position="164"/>
    </location>
</feature>
<reference evidence="2 3" key="1">
    <citation type="submission" date="2013-12" db="EMBL/GenBank/DDBJ databases">
        <title>Draft genome of the parsitic nematode Ancylostoma duodenale.</title>
        <authorList>
            <person name="Mitreva M."/>
        </authorList>
    </citation>
    <scope>NUCLEOTIDE SEQUENCE [LARGE SCALE GENOMIC DNA]</scope>
    <source>
        <strain evidence="2 3">Zhejiang</strain>
    </source>
</reference>
<proteinExistence type="predicted"/>
<dbReference type="CDD" id="cd01099">
    <property type="entry name" value="PAN_AP_HGF"/>
    <property type="match status" value="1"/>
</dbReference>
<dbReference type="SUPFAM" id="SSF57414">
    <property type="entry name" value="Hairpin loop containing domain-like"/>
    <property type="match status" value="1"/>
</dbReference>
<evidence type="ECO:0000313" key="3">
    <source>
        <dbReference type="Proteomes" id="UP000054047"/>
    </source>
</evidence>
<name>A0A0C2G7Z8_9BILA</name>
<protein>
    <submittedName>
        <fullName evidence="2">PAN domain protein</fullName>
    </submittedName>
</protein>
<evidence type="ECO:0000313" key="2">
    <source>
        <dbReference type="EMBL" id="KIH57130.1"/>
    </source>
</evidence>
<dbReference type="Pfam" id="PF00024">
    <property type="entry name" value="PAN_1"/>
    <property type="match status" value="1"/>
</dbReference>
<sequence>MLFYKKLAEFNSPYTVAVVLMRTRQISESSNTPEAVFSSSLCELSATRARHTIPDIRPSTNDTYIEKACVDSAVIRGRETHIEGIANHILAGFVEQVEDAYGVEQCIAACYMALKQYGFHCMSAMWYPLDKEQNCLLNGESRKTQQKLFIAEDTGHQMIYFEHPDAALFRRMHDEIPLDQNSTAEHGWTAWSLCEGKEERVRYSKCKEHSDLRKCPKETEKCQGAANASSTQA</sequence>